<sequence length="363" mass="40199">MIFNQLIEILSFQSNLYVRLRKLLPKSNTQSRGKRKLTLDNQIISDQRGSFSCSSTDGVKLIQKFEIPKVGNLRVFLNSDSTRGKRPYQEDQATVGSLHLQNLGLIKSISGLPLVDRVNLTSRSKSSCFQALFVGVIDVHGGSKASEFLAENLPRLVEECESSQVPKAIRTYSAIGGYFKIFRGGYLERLGELVYSKRISSPIIVGLAERLYLAFMLADQSLIESHPKSGAVATVALVCPLEEENDQTQYPWFSSKLVSLTIAHVGDTMALLCNSKRGRAIRLTQDHHPDLRIESERLRRIGSGLITNSFGESRWGGTLANTRGLGDSNFKKIGATGELDIKKNPTGEYWAFLTLVSDGISRV</sequence>
<comment type="caution">
    <text evidence="2">The sequence shown here is derived from an EMBL/GenBank/DDBJ whole genome shotgun (WGS) entry which is preliminary data.</text>
</comment>
<evidence type="ECO:0000259" key="1">
    <source>
        <dbReference type="PROSITE" id="PS51746"/>
    </source>
</evidence>
<dbReference type="Proteomes" id="UP001153365">
    <property type="component" value="Unassembled WGS sequence"/>
</dbReference>
<dbReference type="EMBL" id="CALTRL010005826">
    <property type="protein sequence ID" value="CAH7686960.1"/>
    <property type="molecule type" value="Genomic_DNA"/>
</dbReference>
<feature type="domain" description="PPM-type phosphatase" evidence="1">
    <location>
        <begin position="76"/>
        <end position="363"/>
    </location>
</feature>
<dbReference type="Gene3D" id="3.60.40.10">
    <property type="entry name" value="PPM-type phosphatase domain"/>
    <property type="match status" value="1"/>
</dbReference>
<protein>
    <submittedName>
        <fullName evidence="2">Phosphatase 2C-like domain-containing protein</fullName>
    </submittedName>
</protein>
<dbReference type="PANTHER" id="PTHR13832:SF589">
    <property type="entry name" value="[PYRUVATE DEHYDROGENASE [ACETYL-TRANSFERRING]]-PHOSPHATASE 2, MITOCHONDRIAL"/>
    <property type="match status" value="1"/>
</dbReference>
<keyword evidence="3" id="KW-1185">Reference proteome</keyword>
<dbReference type="CDD" id="cd00143">
    <property type="entry name" value="PP2Cc"/>
    <property type="match status" value="1"/>
</dbReference>
<dbReference type="SUPFAM" id="SSF81606">
    <property type="entry name" value="PP2C-like"/>
    <property type="match status" value="1"/>
</dbReference>
<dbReference type="InterPro" id="IPR001932">
    <property type="entry name" value="PPM-type_phosphatase-like_dom"/>
</dbReference>
<evidence type="ECO:0000313" key="3">
    <source>
        <dbReference type="Proteomes" id="UP001153365"/>
    </source>
</evidence>
<gene>
    <name evidence="2" type="ORF">PPACK8108_LOCUS21675</name>
</gene>
<dbReference type="GO" id="GO:0004722">
    <property type="term" value="F:protein serine/threonine phosphatase activity"/>
    <property type="evidence" value="ECO:0007669"/>
    <property type="project" value="InterPro"/>
</dbReference>
<organism evidence="2 3">
    <name type="scientific">Phakopsora pachyrhizi</name>
    <name type="common">Asian soybean rust disease fungus</name>
    <dbReference type="NCBI Taxonomy" id="170000"/>
    <lineage>
        <taxon>Eukaryota</taxon>
        <taxon>Fungi</taxon>
        <taxon>Dikarya</taxon>
        <taxon>Basidiomycota</taxon>
        <taxon>Pucciniomycotina</taxon>
        <taxon>Pucciniomycetes</taxon>
        <taxon>Pucciniales</taxon>
        <taxon>Phakopsoraceae</taxon>
        <taxon>Phakopsora</taxon>
    </lineage>
</organism>
<dbReference type="Pfam" id="PF00481">
    <property type="entry name" value="PP2C"/>
    <property type="match status" value="1"/>
</dbReference>
<dbReference type="InterPro" id="IPR036457">
    <property type="entry name" value="PPM-type-like_dom_sf"/>
</dbReference>
<dbReference type="SMART" id="SM00332">
    <property type="entry name" value="PP2Cc"/>
    <property type="match status" value="1"/>
</dbReference>
<proteinExistence type="predicted"/>
<evidence type="ECO:0000313" key="2">
    <source>
        <dbReference type="EMBL" id="CAH7686960.1"/>
    </source>
</evidence>
<dbReference type="AlphaFoldDB" id="A0AAV0BLH3"/>
<dbReference type="PANTHER" id="PTHR13832">
    <property type="entry name" value="PROTEIN PHOSPHATASE 2C"/>
    <property type="match status" value="1"/>
</dbReference>
<dbReference type="PROSITE" id="PS51746">
    <property type="entry name" value="PPM_2"/>
    <property type="match status" value="1"/>
</dbReference>
<feature type="non-terminal residue" evidence="2">
    <location>
        <position position="363"/>
    </location>
</feature>
<reference evidence="2" key="1">
    <citation type="submission" date="2022-06" db="EMBL/GenBank/DDBJ databases">
        <authorList>
            <consortium name="SYNGENTA / RWTH Aachen University"/>
        </authorList>
    </citation>
    <scope>NUCLEOTIDE SEQUENCE</scope>
</reference>
<name>A0AAV0BLH3_PHAPC</name>
<accession>A0AAV0BLH3</accession>
<dbReference type="InterPro" id="IPR015655">
    <property type="entry name" value="PP2C"/>
</dbReference>